<evidence type="ECO:0000313" key="2">
    <source>
        <dbReference type="Proteomes" id="UP000199412"/>
    </source>
</evidence>
<evidence type="ECO:0008006" key="3">
    <source>
        <dbReference type="Google" id="ProtNLM"/>
    </source>
</evidence>
<dbReference type="InterPro" id="IPR009078">
    <property type="entry name" value="Ferritin-like_SF"/>
</dbReference>
<proteinExistence type="predicted"/>
<gene>
    <name evidence="1" type="ORF">SAMN05421720_10289</name>
</gene>
<dbReference type="OrthoDB" id="573482at2"/>
<organism evidence="1 2">
    <name type="scientific">Rhodospira trueperi</name>
    <dbReference type="NCBI Taxonomy" id="69960"/>
    <lineage>
        <taxon>Bacteria</taxon>
        <taxon>Pseudomonadati</taxon>
        <taxon>Pseudomonadota</taxon>
        <taxon>Alphaproteobacteria</taxon>
        <taxon>Rhodospirillales</taxon>
        <taxon>Rhodospirillaceae</taxon>
        <taxon>Rhodospira</taxon>
    </lineage>
</organism>
<dbReference type="AlphaFoldDB" id="A0A1G6YSD2"/>
<accession>A0A1G6YSD2</accession>
<reference evidence="1 2" key="1">
    <citation type="submission" date="2016-10" db="EMBL/GenBank/DDBJ databases">
        <authorList>
            <person name="de Groot N.N."/>
        </authorList>
    </citation>
    <scope>NUCLEOTIDE SEQUENCE [LARGE SCALE GENOMIC DNA]</scope>
    <source>
        <strain evidence="1 2">ATCC 700224</strain>
    </source>
</reference>
<dbReference type="EMBL" id="FNAP01000002">
    <property type="protein sequence ID" value="SDD92466.1"/>
    <property type="molecule type" value="Genomic_DNA"/>
</dbReference>
<dbReference type="InterPro" id="IPR012347">
    <property type="entry name" value="Ferritin-like"/>
</dbReference>
<dbReference type="SUPFAM" id="SSF47240">
    <property type="entry name" value="Ferritin-like"/>
    <property type="match status" value="1"/>
</dbReference>
<name>A0A1G6YSD2_9PROT</name>
<dbReference type="STRING" id="69960.SAMN05421720_10289"/>
<evidence type="ECO:0000313" key="1">
    <source>
        <dbReference type="EMBL" id="SDD92466.1"/>
    </source>
</evidence>
<protein>
    <recommendedName>
        <fullName evidence="3">DUF2383 domain-containing protein</fullName>
    </recommendedName>
</protein>
<keyword evidence="2" id="KW-1185">Reference proteome</keyword>
<dbReference type="Gene3D" id="1.20.1260.10">
    <property type="match status" value="1"/>
</dbReference>
<dbReference type="RefSeq" id="WP_092782421.1">
    <property type="nucleotide sequence ID" value="NZ_FNAP01000002.1"/>
</dbReference>
<dbReference type="Proteomes" id="UP000199412">
    <property type="component" value="Unassembled WGS sequence"/>
</dbReference>
<sequence length="138" mass="15475">MSEALRTALEEALDSEYRAEATFEAAIAAFGPVEPFVGVVEAARRNTDDLLRLFERHGLEPPANRWRGRIPKPADVAEACQTARNAVQDAAECYDRLIDRIEAEDARAVIQRLRDVARAMDLPMLKDCCDRSHHLDSL</sequence>